<reference evidence="1" key="1">
    <citation type="submission" date="2020-04" db="EMBL/GenBank/DDBJ databases">
        <authorList>
            <person name="Chiriac C."/>
            <person name="Salcher M."/>
            <person name="Ghai R."/>
            <person name="Kavagutti S V."/>
        </authorList>
    </citation>
    <scope>NUCLEOTIDE SEQUENCE</scope>
</reference>
<evidence type="ECO:0000313" key="1">
    <source>
        <dbReference type="EMBL" id="CAB4132961.1"/>
    </source>
</evidence>
<dbReference type="Gene3D" id="3.30.2000.40">
    <property type="entry name" value="Myoviridae tail sheath stabiliser"/>
    <property type="match status" value="1"/>
</dbReference>
<dbReference type="Pfam" id="PF16724">
    <property type="entry name" value="T4-gp15_tss"/>
    <property type="match status" value="1"/>
</dbReference>
<name>A0A6J5LFK3_9CAUD</name>
<proteinExistence type="predicted"/>
<dbReference type="InterPro" id="IPR038553">
    <property type="entry name" value="T4-gp15_tss_sf"/>
</dbReference>
<gene>
    <name evidence="1" type="ORF">UFOVP257_25</name>
</gene>
<sequence>MAQQFFYDGQIRRFLVQFIRAVSNFEVEFGKDSTGTRTLQRVPVTYGDPSRQAAAILRGNSENIMNAVPAMAVYINALNYDISRMQEPNFVSKMSIREQQYDPTTGLYNGNQGDSYTVERLMPVPYKLTLKLDIWTSNTEQKMQIIEQIATLFNPSLEIQSTDNYIDWASLTYIILTDMQWSSRSVPTMADESIDIASLTFEMPIWISAPAKVKRLGVIQKFIASIYDEQGNLSEDTVLENLVARRITTPLNYGVYYTSDRSGNYLRLLKPQEIAKQDGSLIKVSPPETWQAVIEMYGTLVTGQSEIRLALPTDAELIGSIAYHPTDPSILLFDPNMDTMPSNTLPAVNAIINPINVIVDSNLLSPTTGTRYLLTNSIGDENNVETSQAWGGLVAHANDIIQYNGTEWYVSFASEANTESMEYVTNTNTGSQYRWAGTEWVKSVEGVYRGGDWSLVI</sequence>
<protein>
    <submittedName>
        <fullName evidence="1">Tail sheath stabilizer and completion protein</fullName>
    </submittedName>
</protein>
<organism evidence="1">
    <name type="scientific">uncultured Caudovirales phage</name>
    <dbReference type="NCBI Taxonomy" id="2100421"/>
    <lineage>
        <taxon>Viruses</taxon>
        <taxon>Duplodnaviria</taxon>
        <taxon>Heunggongvirae</taxon>
        <taxon>Uroviricota</taxon>
        <taxon>Caudoviricetes</taxon>
        <taxon>Peduoviridae</taxon>
        <taxon>Maltschvirus</taxon>
        <taxon>Maltschvirus maltsch</taxon>
    </lineage>
</organism>
<accession>A0A6J5LFK3</accession>
<dbReference type="EMBL" id="LR796274">
    <property type="protein sequence ID" value="CAB4132961.1"/>
    <property type="molecule type" value="Genomic_DNA"/>
</dbReference>
<dbReference type="InterPro" id="IPR031997">
    <property type="entry name" value="T4-gp15_tss"/>
</dbReference>